<sequence>MRKVFKGTLPILVMVVGIFGLVSLAQASFWVKGVGFYYSPDYGDIGDGLEKAAPAYDTPKVLGSGSGATLSAGYDFSENWGIRLDTFSFTGIADYHRLTGTHTLLFETSTSSVLVSAVYRVPVEGKLYPYFGAGIGIFPSELTITPEGWDIYKPVHWTDSPLGFQVLWGVEYRLRSGLFFSGEVRYISAKAEYPDYHCLESCSTDWSGIFTSIGVGYRFE</sequence>
<keyword evidence="1" id="KW-0732">Signal</keyword>
<dbReference type="EMBL" id="SOKJ01000003">
    <property type="protein sequence ID" value="TET13440.1"/>
    <property type="molecule type" value="Genomic_DNA"/>
</dbReference>
<dbReference type="Gene3D" id="2.40.160.20">
    <property type="match status" value="1"/>
</dbReference>
<accession>A0A523S5V7</accession>
<dbReference type="Proteomes" id="UP000316360">
    <property type="component" value="Unassembled WGS sequence"/>
</dbReference>
<evidence type="ECO:0000256" key="1">
    <source>
        <dbReference type="ARBA" id="ARBA00022729"/>
    </source>
</evidence>
<dbReference type="InterPro" id="IPR011250">
    <property type="entry name" value="OMP/PagP_B-barrel"/>
</dbReference>
<gene>
    <name evidence="3" type="ORF">E3J84_00030</name>
</gene>
<evidence type="ECO:0000313" key="4">
    <source>
        <dbReference type="Proteomes" id="UP000316360"/>
    </source>
</evidence>
<dbReference type="InterPro" id="IPR027385">
    <property type="entry name" value="Beta-barrel_OMP"/>
</dbReference>
<proteinExistence type="predicted"/>
<dbReference type="AlphaFoldDB" id="A0A523S5V7"/>
<reference evidence="3 4" key="1">
    <citation type="submission" date="2019-03" db="EMBL/GenBank/DDBJ databases">
        <title>Metabolic potential of uncultured bacteria and archaea associated with petroleum seepage in deep-sea sediments.</title>
        <authorList>
            <person name="Dong X."/>
            <person name="Hubert C."/>
        </authorList>
    </citation>
    <scope>NUCLEOTIDE SEQUENCE [LARGE SCALE GENOMIC DNA]</scope>
    <source>
        <strain evidence="3">E44_bin7</strain>
    </source>
</reference>
<evidence type="ECO:0000259" key="2">
    <source>
        <dbReference type="Pfam" id="PF13505"/>
    </source>
</evidence>
<comment type="caution">
    <text evidence="3">The sequence shown here is derived from an EMBL/GenBank/DDBJ whole genome shotgun (WGS) entry which is preliminary data.</text>
</comment>
<dbReference type="SUPFAM" id="SSF56925">
    <property type="entry name" value="OMPA-like"/>
    <property type="match status" value="1"/>
</dbReference>
<protein>
    <submittedName>
        <fullName evidence="3">Porin family protein</fullName>
    </submittedName>
</protein>
<name>A0A523S5V7_UNCAE</name>
<dbReference type="Pfam" id="PF13505">
    <property type="entry name" value="OMP_b-brl"/>
    <property type="match status" value="1"/>
</dbReference>
<evidence type="ECO:0000313" key="3">
    <source>
        <dbReference type="EMBL" id="TET13440.1"/>
    </source>
</evidence>
<feature type="domain" description="Outer membrane protein beta-barrel" evidence="2">
    <location>
        <begin position="17"/>
        <end position="219"/>
    </location>
</feature>
<organism evidence="3 4">
    <name type="scientific">Aerophobetes bacterium</name>
    <dbReference type="NCBI Taxonomy" id="2030807"/>
    <lineage>
        <taxon>Bacteria</taxon>
        <taxon>Candidatus Aerophobota</taxon>
    </lineage>
</organism>